<reference evidence="14" key="2">
    <citation type="submission" date="2015-08" db="EMBL/GenBank/DDBJ databases">
        <title>Complete DNA Sequence of Pseudomonas syringae pv. actinidiae, the Causal Agent of Kiwifruit Canker Disease.</title>
        <authorList>
            <person name="Rikkerink E.H.A."/>
            <person name="Fineran P.C."/>
        </authorList>
    </citation>
    <scope>NUCLEOTIDE SEQUENCE</scope>
    <source>
        <strain evidence="14">SkMP5</strain>
    </source>
</reference>
<evidence type="ECO:0000256" key="3">
    <source>
        <dbReference type="ARBA" id="ARBA00011209"/>
    </source>
</evidence>
<evidence type="ECO:0000256" key="2">
    <source>
        <dbReference type="ARBA" id="ARBA00008226"/>
    </source>
</evidence>
<keyword evidence="6 11" id="KW-0547">Nucleotide-binding</keyword>
<comment type="catalytic activity">
    <reaction evidence="10 11">
        <text>tRNA(Gly) + glycine + ATP = glycyl-tRNA(Gly) + AMP + diphosphate</text>
        <dbReference type="Rhea" id="RHEA:16013"/>
        <dbReference type="Rhea" id="RHEA-COMP:9664"/>
        <dbReference type="Rhea" id="RHEA-COMP:9683"/>
        <dbReference type="ChEBI" id="CHEBI:30616"/>
        <dbReference type="ChEBI" id="CHEBI:33019"/>
        <dbReference type="ChEBI" id="CHEBI:57305"/>
        <dbReference type="ChEBI" id="CHEBI:78442"/>
        <dbReference type="ChEBI" id="CHEBI:78522"/>
        <dbReference type="ChEBI" id="CHEBI:456215"/>
        <dbReference type="EC" id="6.1.1.14"/>
    </reaction>
</comment>
<evidence type="ECO:0000256" key="8">
    <source>
        <dbReference type="ARBA" id="ARBA00022917"/>
    </source>
</evidence>
<reference evidence="13" key="1">
    <citation type="submission" date="2015-03" db="EMBL/GenBank/DDBJ databases">
        <title>Draft genome sequence of Mizugakiibacter sediminis skMP5.</title>
        <authorList>
            <person name="Watanabe T."/>
            <person name="Kojima H."/>
            <person name="Fukui M."/>
        </authorList>
    </citation>
    <scope>NUCLEOTIDE SEQUENCE</scope>
    <source>
        <strain evidence="13">SkMP5</strain>
    </source>
</reference>
<dbReference type="HAMAP" id="MF_00255">
    <property type="entry name" value="Gly_tRNA_synth_beta"/>
    <property type="match status" value="1"/>
</dbReference>
<evidence type="ECO:0000313" key="14">
    <source>
        <dbReference type="EMBL" id="GAP65745.1"/>
    </source>
</evidence>
<dbReference type="InterPro" id="IPR006194">
    <property type="entry name" value="Gly-tRNA-synth_heterodimer"/>
</dbReference>
<evidence type="ECO:0000256" key="1">
    <source>
        <dbReference type="ARBA" id="ARBA00004496"/>
    </source>
</evidence>
<dbReference type="GO" id="GO:0004814">
    <property type="term" value="F:arginine-tRNA ligase activity"/>
    <property type="evidence" value="ECO:0007669"/>
    <property type="project" value="InterPro"/>
</dbReference>
<evidence type="ECO:0000256" key="10">
    <source>
        <dbReference type="ARBA" id="ARBA00047937"/>
    </source>
</evidence>
<dbReference type="Pfam" id="PF02092">
    <property type="entry name" value="tRNA_synt_2f"/>
    <property type="match status" value="1"/>
</dbReference>
<dbReference type="PANTHER" id="PTHR30075">
    <property type="entry name" value="GLYCYL-TRNA SYNTHETASE"/>
    <property type="match status" value="1"/>
</dbReference>
<feature type="domain" description="DALR anticodon binding" evidence="12">
    <location>
        <begin position="622"/>
        <end position="729"/>
    </location>
</feature>
<comment type="similarity">
    <text evidence="2 11">Belongs to the class-II aminoacyl-tRNA synthetase family.</text>
</comment>
<dbReference type="OrthoDB" id="9775440at2"/>
<name>A0A0K8QLD5_9GAMM</name>
<dbReference type="SUPFAM" id="SSF109604">
    <property type="entry name" value="HD-domain/PDEase-like"/>
    <property type="match status" value="1"/>
</dbReference>
<dbReference type="PROSITE" id="PS50861">
    <property type="entry name" value="AA_TRNA_LIGASE_II_GLYAB"/>
    <property type="match status" value="1"/>
</dbReference>
<dbReference type="STRING" id="1475481.GCA_000953855_01055"/>
<dbReference type="GO" id="GO:0006420">
    <property type="term" value="P:arginyl-tRNA aminoacylation"/>
    <property type="evidence" value="ECO:0007669"/>
    <property type="project" value="InterPro"/>
</dbReference>
<keyword evidence="5 11" id="KW-0436">Ligase</keyword>
<keyword evidence="4 11" id="KW-0963">Cytoplasm</keyword>
<accession>A0A0K8QLD5</accession>
<dbReference type="PANTHER" id="PTHR30075:SF2">
    <property type="entry name" value="GLYCINE--TRNA LIGASE, CHLOROPLASTIC_MITOCHONDRIAL 2"/>
    <property type="match status" value="1"/>
</dbReference>
<evidence type="ECO:0000313" key="13">
    <source>
        <dbReference type="EMBL" id="GAN45744.1"/>
    </source>
</evidence>
<dbReference type="Pfam" id="PF05746">
    <property type="entry name" value="DALR_1"/>
    <property type="match status" value="1"/>
</dbReference>
<dbReference type="EMBL" id="DF952383">
    <property type="protein sequence ID" value="GAN45744.1"/>
    <property type="molecule type" value="Genomic_DNA"/>
</dbReference>
<dbReference type="GO" id="GO:0005829">
    <property type="term" value="C:cytosol"/>
    <property type="evidence" value="ECO:0007669"/>
    <property type="project" value="TreeGrafter"/>
</dbReference>
<proteinExistence type="inferred from homology"/>
<comment type="subcellular location">
    <subcellularLocation>
        <location evidence="1 11">Cytoplasm</location>
    </subcellularLocation>
</comment>
<organism evidence="14">
    <name type="scientific">Mizugakiibacter sediminis</name>
    <dbReference type="NCBI Taxonomy" id="1475481"/>
    <lineage>
        <taxon>Bacteria</taxon>
        <taxon>Pseudomonadati</taxon>
        <taxon>Pseudomonadota</taxon>
        <taxon>Gammaproteobacteria</taxon>
        <taxon>Lysobacterales</taxon>
        <taxon>Rhodanobacteraceae</taxon>
        <taxon>Mizugakiibacter</taxon>
    </lineage>
</organism>
<dbReference type="AlphaFoldDB" id="A0A0K8QLD5"/>
<dbReference type="RefSeq" id="WP_062535790.1">
    <property type="nucleotide sequence ID" value="NZ_DF970174.1"/>
</dbReference>
<gene>
    <name evidence="11" type="primary">glyS</name>
    <name evidence="13" type="ORF">MBSD_2297</name>
    <name evidence="14" type="ORF">MBSD_n1036</name>
</gene>
<dbReference type="GO" id="GO:0006426">
    <property type="term" value="P:glycyl-tRNA aminoacylation"/>
    <property type="evidence" value="ECO:0007669"/>
    <property type="project" value="UniProtKB-UniRule"/>
</dbReference>
<dbReference type="Proteomes" id="UP000253740">
    <property type="component" value="Unassembled WGS sequence"/>
</dbReference>
<dbReference type="EC" id="6.1.1.14" evidence="11"/>
<dbReference type="GO" id="GO:0005524">
    <property type="term" value="F:ATP binding"/>
    <property type="evidence" value="ECO:0007669"/>
    <property type="project" value="UniProtKB-UniRule"/>
</dbReference>
<dbReference type="PRINTS" id="PR01045">
    <property type="entry name" value="TRNASYNTHGB"/>
</dbReference>
<keyword evidence="9 11" id="KW-0030">Aminoacyl-tRNA synthetase</keyword>
<dbReference type="InterPro" id="IPR008909">
    <property type="entry name" value="DALR_anticod-bd"/>
</dbReference>
<evidence type="ECO:0000256" key="4">
    <source>
        <dbReference type="ARBA" id="ARBA00022490"/>
    </source>
</evidence>
<evidence type="ECO:0000256" key="6">
    <source>
        <dbReference type="ARBA" id="ARBA00022741"/>
    </source>
</evidence>
<dbReference type="NCBIfam" id="TIGR00211">
    <property type="entry name" value="glyS"/>
    <property type="match status" value="1"/>
</dbReference>
<evidence type="ECO:0000256" key="9">
    <source>
        <dbReference type="ARBA" id="ARBA00023146"/>
    </source>
</evidence>
<dbReference type="EMBL" id="DF970174">
    <property type="protein sequence ID" value="GAP65745.1"/>
    <property type="molecule type" value="Genomic_DNA"/>
</dbReference>
<sequence length="737" mass="80674">MAERTEIDGKPLLIEIGTEELPIHAIDELARAFADGVLRGLQGRQIDIGQRVGDREPRVYCTPRRLAVYLPWVAATQPTQRAEVLGPAVSVGLDANGQPTPALQGFAARNGVEVAQLERIATDKGERFVCRSVKPGQPTAALLPEIVAEALQALPIPKPMRWGAHAHAFVRPAHWLVMLHGDQVVEGEVLGLKADRMSRGHRFHAPKPLWITDAGAWLQALRDAKVLADPVERRERVRAEVERVAAALGGTPSLPAALLDEIANLTEWPVAIGCAFEREFLAVPQEALVMTMETNQKFVPLFDAEGRLSERFIGVANIDSKDAAQIRRGYERVIRPRFADARFFFDEDRKTPLADYREALRSVTYQQALGSVWDKCARVAELARGIANRLRDQGLAIDTAQAVRAAELSKCDLLTRMVGEFPELQGVMGRYYAAAHGEPAEVAQALDEFYMPRQAGDGIARGAVGRALAVAERLDTLAGIFAVGLKPSGNKDPFALRRAALGLARTLIEGGLELDLRAHLVEALELIPETAFAAGLRPGKDGKAPALDVGARRRELAEEIYLFVRERLRGYYLEQGFGAEQFEAVAALDDEPFALASLLDFDRRLRAVAEFGKLPEAAALAAANKRVANILRKEQERGAYAQGEIAMGVDPDLLREPAEQALWSALEAARGDAVTIMRERRDYAAALARLAALQAPIDRFFDEVMVVAEDLAVRANRLALLAHIRALFNAVADIARL</sequence>
<comment type="subunit">
    <text evidence="3 11">Tetramer of two alpha and two beta subunits.</text>
</comment>
<keyword evidence="15" id="KW-1185">Reference proteome</keyword>
<protein>
    <recommendedName>
        <fullName evidence="11">Glycine--tRNA ligase beta subunit</fullName>
        <ecNumber evidence="11">6.1.1.14</ecNumber>
    </recommendedName>
    <alternativeName>
        <fullName evidence="11">Glycyl-tRNA synthetase beta subunit</fullName>
        <shortName evidence="11">GlyRS</shortName>
    </alternativeName>
</protein>
<evidence type="ECO:0000313" key="15">
    <source>
        <dbReference type="Proteomes" id="UP000253740"/>
    </source>
</evidence>
<evidence type="ECO:0000256" key="7">
    <source>
        <dbReference type="ARBA" id="ARBA00022840"/>
    </source>
</evidence>
<dbReference type="HOGENOM" id="CLU_007220_2_2_6"/>
<dbReference type="InterPro" id="IPR015944">
    <property type="entry name" value="Gly-tRNA-synth_bsu"/>
</dbReference>
<evidence type="ECO:0000259" key="12">
    <source>
        <dbReference type="Pfam" id="PF05746"/>
    </source>
</evidence>
<keyword evidence="7 11" id="KW-0067">ATP-binding</keyword>
<evidence type="ECO:0000256" key="11">
    <source>
        <dbReference type="HAMAP-Rule" id="MF_00255"/>
    </source>
</evidence>
<dbReference type="GO" id="GO:0004820">
    <property type="term" value="F:glycine-tRNA ligase activity"/>
    <property type="evidence" value="ECO:0007669"/>
    <property type="project" value="UniProtKB-UniRule"/>
</dbReference>
<evidence type="ECO:0000256" key="5">
    <source>
        <dbReference type="ARBA" id="ARBA00022598"/>
    </source>
</evidence>
<keyword evidence="8 11" id="KW-0648">Protein biosynthesis</keyword>